<evidence type="ECO:0000259" key="1">
    <source>
        <dbReference type="Pfam" id="PF10727"/>
    </source>
</evidence>
<dbReference type="RefSeq" id="WP_184066159.1">
    <property type="nucleotide sequence ID" value="NZ_JACHNZ010000009.1"/>
</dbReference>
<accession>A0A7W7B1S8</accession>
<name>A0A7W7B1S8_9SPHN</name>
<organism evidence="3 4">
    <name type="scientific">Sphingosinicella soli</name>
    <dbReference type="NCBI Taxonomy" id="333708"/>
    <lineage>
        <taxon>Bacteria</taxon>
        <taxon>Pseudomonadati</taxon>
        <taxon>Pseudomonadota</taxon>
        <taxon>Alphaproteobacteria</taxon>
        <taxon>Sphingomonadales</taxon>
        <taxon>Sphingosinicellaceae</taxon>
        <taxon>Sphingosinicella</taxon>
    </lineage>
</organism>
<feature type="domain" description="Putative oxidoreductase/dehydrogenase Rossmann-like" evidence="1">
    <location>
        <begin position="9"/>
        <end position="123"/>
    </location>
</feature>
<proteinExistence type="predicted"/>
<evidence type="ECO:0000313" key="3">
    <source>
        <dbReference type="EMBL" id="MBB4631442.1"/>
    </source>
</evidence>
<dbReference type="InterPro" id="IPR008927">
    <property type="entry name" value="6-PGluconate_DH-like_C_sf"/>
</dbReference>
<dbReference type="AlphaFoldDB" id="A0A7W7B1S8"/>
<evidence type="ECO:0000259" key="2">
    <source>
        <dbReference type="Pfam" id="PF10728"/>
    </source>
</evidence>
<dbReference type="Gene3D" id="1.10.1040.20">
    <property type="entry name" value="ProC-like, C-terminal domain"/>
    <property type="match status" value="1"/>
</dbReference>
<dbReference type="SUPFAM" id="SSF48179">
    <property type="entry name" value="6-phosphogluconate dehydrogenase C-terminal domain-like"/>
    <property type="match status" value="1"/>
</dbReference>
<dbReference type="InterPro" id="IPR036291">
    <property type="entry name" value="NAD(P)-bd_dom_sf"/>
</dbReference>
<dbReference type="InterPro" id="IPR019665">
    <property type="entry name" value="OxRdtase/DH_put_Rossmann_dom"/>
</dbReference>
<feature type="domain" description="DUF2520" evidence="2">
    <location>
        <begin position="142"/>
        <end position="267"/>
    </location>
</feature>
<reference evidence="3 4" key="1">
    <citation type="submission" date="2020-08" db="EMBL/GenBank/DDBJ databases">
        <title>Genomic Encyclopedia of Type Strains, Phase IV (KMG-IV): sequencing the most valuable type-strain genomes for metagenomic binning, comparative biology and taxonomic classification.</title>
        <authorList>
            <person name="Goeker M."/>
        </authorList>
    </citation>
    <scope>NUCLEOTIDE SEQUENCE [LARGE SCALE GENOMIC DNA]</scope>
    <source>
        <strain evidence="3 4">DSM 17328</strain>
    </source>
</reference>
<sequence>MIENPVIRQLGIVGTGRVARALARGLGVRSQAPALIWGRARLKRQEAAERGGCSAAESLEAMVEACDVVAVAVADDAIAEIAGQIAEAGMAEGSLVFHVSGGTGTGVLDPLRNGGALTAAIHPAMTFTGDPQLEVARMAGACFAITGSSPEATRRARLIVEALGGTPIEIAETQRALYHAALCHAANHLVTMFDGASRMLRAAGVEEPSAVLAPLARAALDNSIAQGFGALSGPILRGDANTIRDHLAALAIDCPEVLPAYRAMALATVSALGDTDAARAVRSLLDE</sequence>
<dbReference type="Pfam" id="PF10727">
    <property type="entry name" value="Rossmann-like"/>
    <property type="match status" value="1"/>
</dbReference>
<dbReference type="EMBL" id="JACHNZ010000009">
    <property type="protein sequence ID" value="MBB4631442.1"/>
    <property type="molecule type" value="Genomic_DNA"/>
</dbReference>
<dbReference type="SUPFAM" id="SSF51735">
    <property type="entry name" value="NAD(P)-binding Rossmann-fold domains"/>
    <property type="match status" value="1"/>
</dbReference>
<dbReference type="InterPro" id="IPR018931">
    <property type="entry name" value="DUF2520"/>
</dbReference>
<dbReference type="Pfam" id="PF10728">
    <property type="entry name" value="DUF2520"/>
    <property type="match status" value="1"/>
</dbReference>
<protein>
    <submittedName>
        <fullName evidence="3">Putative short-subunit dehydrogenase-like oxidoreductase (DUF2520 family)</fullName>
    </submittedName>
</protein>
<dbReference type="InterPro" id="IPR037108">
    <property type="entry name" value="TM1727-like_C_sf"/>
</dbReference>
<evidence type="ECO:0000313" key="4">
    <source>
        <dbReference type="Proteomes" id="UP000566324"/>
    </source>
</evidence>
<dbReference type="Proteomes" id="UP000566324">
    <property type="component" value="Unassembled WGS sequence"/>
</dbReference>
<gene>
    <name evidence="3" type="ORF">GGQ98_001051</name>
</gene>
<dbReference type="Gene3D" id="3.40.50.720">
    <property type="entry name" value="NAD(P)-binding Rossmann-like Domain"/>
    <property type="match status" value="1"/>
</dbReference>
<dbReference type="PANTHER" id="PTHR40459">
    <property type="entry name" value="CONSERVED HYPOTHETICAL ALANINE AND LEUCINE RICH PROTEIN"/>
    <property type="match status" value="1"/>
</dbReference>
<keyword evidence="4" id="KW-1185">Reference proteome</keyword>
<dbReference type="PANTHER" id="PTHR40459:SF1">
    <property type="entry name" value="CONSERVED HYPOTHETICAL ALANINE AND LEUCINE RICH PROTEIN"/>
    <property type="match status" value="1"/>
</dbReference>
<comment type="caution">
    <text evidence="3">The sequence shown here is derived from an EMBL/GenBank/DDBJ whole genome shotgun (WGS) entry which is preliminary data.</text>
</comment>